<dbReference type="EMBL" id="BMJN01000013">
    <property type="protein sequence ID" value="GGE30733.1"/>
    <property type="molecule type" value="Genomic_DNA"/>
</dbReference>
<sequence>MHQIIVHAFVDQVAVVEVLFASQDKEKVRAKFQELQAKLPNDYLAIYDLPLDMDLDTLSHYPSAEISKEDFE</sequence>
<evidence type="ECO:0000313" key="1">
    <source>
        <dbReference type="EMBL" id="GGE30733.1"/>
    </source>
</evidence>
<comment type="caution">
    <text evidence="1">The sequence shown here is derived from an EMBL/GenBank/DDBJ whole genome shotgun (WGS) entry which is preliminary data.</text>
</comment>
<dbReference type="OrthoDB" id="9803145at2"/>
<dbReference type="AlphaFoldDB" id="A0A917A6H0"/>
<proteinExistence type="predicted"/>
<name>A0A917A6H0_9STRE</name>
<dbReference type="Proteomes" id="UP000660801">
    <property type="component" value="Unassembled WGS sequence"/>
</dbReference>
<keyword evidence="2" id="KW-1185">Reference proteome</keyword>
<protein>
    <recommendedName>
        <fullName evidence="3">Phosphoribosylaminoimidazole carboxylase</fullName>
    </recommendedName>
</protein>
<reference evidence="1" key="2">
    <citation type="submission" date="2020-09" db="EMBL/GenBank/DDBJ databases">
        <authorList>
            <person name="Sun Q."/>
            <person name="Zhou Y."/>
        </authorList>
    </citation>
    <scope>NUCLEOTIDE SEQUENCE</scope>
    <source>
        <strain evidence="1">CGMCC 1.15533</strain>
    </source>
</reference>
<evidence type="ECO:0008006" key="3">
    <source>
        <dbReference type="Google" id="ProtNLM"/>
    </source>
</evidence>
<reference evidence="1" key="1">
    <citation type="journal article" date="2014" name="Int. J. Syst. Evol. Microbiol.">
        <title>Complete genome sequence of Corynebacterium casei LMG S-19264T (=DSM 44701T), isolated from a smear-ripened cheese.</title>
        <authorList>
            <consortium name="US DOE Joint Genome Institute (JGI-PGF)"/>
            <person name="Walter F."/>
            <person name="Albersmeier A."/>
            <person name="Kalinowski J."/>
            <person name="Ruckert C."/>
        </authorList>
    </citation>
    <scope>NUCLEOTIDE SEQUENCE</scope>
    <source>
        <strain evidence="1">CGMCC 1.15533</strain>
    </source>
</reference>
<organism evidence="1 2">
    <name type="scientific">Streptococcus himalayensis</name>
    <dbReference type="NCBI Taxonomy" id="1888195"/>
    <lineage>
        <taxon>Bacteria</taxon>
        <taxon>Bacillati</taxon>
        <taxon>Bacillota</taxon>
        <taxon>Bacilli</taxon>
        <taxon>Lactobacillales</taxon>
        <taxon>Streptococcaceae</taxon>
        <taxon>Streptococcus</taxon>
    </lineage>
</organism>
<dbReference type="RefSeq" id="WP_068990015.1">
    <property type="nucleotide sequence ID" value="NZ_BMJN01000013.1"/>
</dbReference>
<gene>
    <name evidence="1" type="ORF">GCM10011510_10000</name>
</gene>
<evidence type="ECO:0000313" key="2">
    <source>
        <dbReference type="Proteomes" id="UP000660801"/>
    </source>
</evidence>
<accession>A0A917A6H0</accession>